<dbReference type="PANTHER" id="PTHR22884">
    <property type="entry name" value="SET DOMAIN PROTEINS"/>
    <property type="match status" value="1"/>
</dbReference>
<dbReference type="STRING" id="6412.T1EFA7"/>
<dbReference type="SMART" id="SM00293">
    <property type="entry name" value="PWWP"/>
    <property type="match status" value="1"/>
</dbReference>
<evidence type="ECO:0000256" key="9">
    <source>
        <dbReference type="ARBA" id="ARBA00022833"/>
    </source>
</evidence>
<dbReference type="InterPro" id="IPR013083">
    <property type="entry name" value="Znf_RING/FYVE/PHD"/>
</dbReference>
<keyword evidence="4" id="KW-0489">Methyltransferase</keyword>
<proteinExistence type="predicted"/>
<reference evidence="15 17" key="2">
    <citation type="journal article" date="2013" name="Nature">
        <title>Insights into bilaterian evolution from three spiralian genomes.</title>
        <authorList>
            <person name="Simakov O."/>
            <person name="Marletaz F."/>
            <person name="Cho S.J."/>
            <person name="Edsinger-Gonzales E."/>
            <person name="Havlak P."/>
            <person name="Hellsten U."/>
            <person name="Kuo D.H."/>
            <person name="Larsson T."/>
            <person name="Lv J."/>
            <person name="Arendt D."/>
            <person name="Savage R."/>
            <person name="Osoegawa K."/>
            <person name="de Jong P."/>
            <person name="Grimwood J."/>
            <person name="Chapman J.A."/>
            <person name="Shapiro H."/>
            <person name="Aerts A."/>
            <person name="Otillar R.P."/>
            <person name="Terry A.Y."/>
            <person name="Boore J.L."/>
            <person name="Grigoriev I.V."/>
            <person name="Lindberg D.R."/>
            <person name="Seaver E.C."/>
            <person name="Weisblat D.A."/>
            <person name="Putnam N.H."/>
            <person name="Rokhsar D.S."/>
        </authorList>
    </citation>
    <scope>NUCLEOTIDE SEQUENCE</scope>
</reference>
<dbReference type="InterPro" id="IPR001965">
    <property type="entry name" value="Znf_PHD"/>
</dbReference>
<evidence type="ECO:0000256" key="11">
    <source>
        <dbReference type="PROSITE-ProRule" id="PRU00146"/>
    </source>
</evidence>
<dbReference type="HOGENOM" id="CLU_1154154_0_0_1"/>
<feature type="compositionally biased region" description="Basic residues" evidence="12">
    <location>
        <begin position="228"/>
        <end position="241"/>
    </location>
</feature>
<reference evidence="16" key="3">
    <citation type="submission" date="2015-06" db="UniProtKB">
        <authorList>
            <consortium name="EnsemblMetazoa"/>
        </authorList>
    </citation>
    <scope>IDENTIFICATION</scope>
</reference>
<dbReference type="GO" id="GO:0008168">
    <property type="term" value="F:methyltransferase activity"/>
    <property type="evidence" value="ECO:0007669"/>
    <property type="project" value="UniProtKB-KW"/>
</dbReference>
<dbReference type="PROSITE" id="PS50812">
    <property type="entry name" value="PWWP"/>
    <property type="match status" value="1"/>
</dbReference>
<dbReference type="SMART" id="SM00249">
    <property type="entry name" value="PHD"/>
    <property type="match status" value="1"/>
</dbReference>
<keyword evidence="7" id="KW-0479">Metal-binding</keyword>
<dbReference type="PROSITE" id="PS50016">
    <property type="entry name" value="ZF_PHD_2"/>
    <property type="match status" value="1"/>
</dbReference>
<keyword evidence="3" id="KW-0158">Chromosome</keyword>
<keyword evidence="5" id="KW-0808">Transferase</keyword>
<keyword evidence="8 11" id="KW-0863">Zinc-finger</keyword>
<evidence type="ECO:0000256" key="6">
    <source>
        <dbReference type="ARBA" id="ARBA00022691"/>
    </source>
</evidence>
<evidence type="ECO:0000256" key="7">
    <source>
        <dbReference type="ARBA" id="ARBA00022723"/>
    </source>
</evidence>
<dbReference type="OrthoDB" id="422362at2759"/>
<dbReference type="Proteomes" id="UP000015101">
    <property type="component" value="Unassembled WGS sequence"/>
</dbReference>
<evidence type="ECO:0000256" key="2">
    <source>
        <dbReference type="ARBA" id="ARBA00004286"/>
    </source>
</evidence>
<dbReference type="KEGG" id="hro:HELRODRAFT_111384"/>
<dbReference type="GO" id="GO:0032259">
    <property type="term" value="P:methylation"/>
    <property type="evidence" value="ECO:0007669"/>
    <property type="project" value="UniProtKB-KW"/>
</dbReference>
<evidence type="ECO:0000256" key="5">
    <source>
        <dbReference type="ARBA" id="ARBA00022679"/>
    </source>
</evidence>
<evidence type="ECO:0000313" key="16">
    <source>
        <dbReference type="EnsemblMetazoa" id="HelroP111384"/>
    </source>
</evidence>
<dbReference type="InterPro" id="IPR050777">
    <property type="entry name" value="SET2_Histone-Lys_MeTrsfase"/>
</dbReference>
<feature type="domain" description="PWWP" evidence="14">
    <location>
        <begin position="121"/>
        <end position="183"/>
    </location>
</feature>
<dbReference type="Pfam" id="PF00855">
    <property type="entry name" value="PWWP"/>
    <property type="match status" value="1"/>
</dbReference>
<evidence type="ECO:0000256" key="12">
    <source>
        <dbReference type="SAM" id="MobiDB-lite"/>
    </source>
</evidence>
<name>T1EFA7_HELRO</name>
<dbReference type="CDD" id="cd05838">
    <property type="entry name" value="PWWP_NSD_rpt2"/>
    <property type="match status" value="1"/>
</dbReference>
<accession>T1EFA7</accession>
<dbReference type="InParanoid" id="T1EFA7"/>
<evidence type="ECO:0000259" key="13">
    <source>
        <dbReference type="PROSITE" id="PS50016"/>
    </source>
</evidence>
<evidence type="ECO:0000256" key="3">
    <source>
        <dbReference type="ARBA" id="ARBA00022454"/>
    </source>
</evidence>
<dbReference type="AlphaFoldDB" id="T1EFA7"/>
<dbReference type="SUPFAM" id="SSF63748">
    <property type="entry name" value="Tudor/PWWP/MBT"/>
    <property type="match status" value="1"/>
</dbReference>
<dbReference type="EMBL" id="AMQM01003970">
    <property type="status" value="NOT_ANNOTATED_CDS"/>
    <property type="molecule type" value="Genomic_DNA"/>
</dbReference>
<feature type="domain" description="PHD-type" evidence="13">
    <location>
        <begin position="59"/>
        <end position="116"/>
    </location>
</feature>
<gene>
    <name evidence="16" type="primary">20195259</name>
    <name evidence="15" type="ORF">HELRODRAFT_111384</name>
</gene>
<dbReference type="Gene3D" id="2.30.30.140">
    <property type="match status" value="1"/>
</dbReference>
<feature type="region of interest" description="Disordered" evidence="12">
    <location>
        <begin position="213"/>
        <end position="241"/>
    </location>
</feature>
<dbReference type="RefSeq" id="XP_009016855.1">
    <property type="nucleotide sequence ID" value="XM_009018607.1"/>
</dbReference>
<dbReference type="SUPFAM" id="SSF57903">
    <property type="entry name" value="FYVE/PHD zinc finger"/>
    <property type="match status" value="1"/>
</dbReference>
<dbReference type="eggNOG" id="KOG1081">
    <property type="taxonomic scope" value="Eukaryota"/>
</dbReference>
<evidence type="ECO:0000313" key="15">
    <source>
        <dbReference type="EMBL" id="ESO04922.1"/>
    </source>
</evidence>
<dbReference type="PROSITE" id="PS01359">
    <property type="entry name" value="ZF_PHD_1"/>
    <property type="match status" value="1"/>
</dbReference>
<reference evidence="17" key="1">
    <citation type="submission" date="2012-12" db="EMBL/GenBank/DDBJ databases">
        <authorList>
            <person name="Hellsten U."/>
            <person name="Grimwood J."/>
            <person name="Chapman J.A."/>
            <person name="Shapiro H."/>
            <person name="Aerts A."/>
            <person name="Otillar R.P."/>
            <person name="Terry A.Y."/>
            <person name="Boore J.L."/>
            <person name="Simakov O."/>
            <person name="Marletaz F."/>
            <person name="Cho S.-J."/>
            <person name="Edsinger-Gonzales E."/>
            <person name="Havlak P."/>
            <person name="Kuo D.-H."/>
            <person name="Larsson T."/>
            <person name="Lv J."/>
            <person name="Arendt D."/>
            <person name="Savage R."/>
            <person name="Osoegawa K."/>
            <person name="de Jong P."/>
            <person name="Lindberg D.R."/>
            <person name="Seaver E.C."/>
            <person name="Weisblat D.A."/>
            <person name="Putnam N.H."/>
            <person name="Grigoriev I.V."/>
            <person name="Rokhsar D.S."/>
        </authorList>
    </citation>
    <scope>NUCLEOTIDE SEQUENCE</scope>
</reference>
<evidence type="ECO:0008006" key="18">
    <source>
        <dbReference type="Google" id="ProtNLM"/>
    </source>
</evidence>
<dbReference type="GeneID" id="20195259"/>
<dbReference type="InterPro" id="IPR000313">
    <property type="entry name" value="PWWP_dom"/>
</dbReference>
<evidence type="ECO:0000313" key="17">
    <source>
        <dbReference type="Proteomes" id="UP000015101"/>
    </source>
</evidence>
<dbReference type="InterPro" id="IPR019786">
    <property type="entry name" value="Zinc_finger_PHD-type_CS"/>
</dbReference>
<organism evidence="16 17">
    <name type="scientific">Helobdella robusta</name>
    <name type="common">Californian leech</name>
    <dbReference type="NCBI Taxonomy" id="6412"/>
    <lineage>
        <taxon>Eukaryota</taxon>
        <taxon>Metazoa</taxon>
        <taxon>Spiralia</taxon>
        <taxon>Lophotrochozoa</taxon>
        <taxon>Annelida</taxon>
        <taxon>Clitellata</taxon>
        <taxon>Hirudinea</taxon>
        <taxon>Rhynchobdellida</taxon>
        <taxon>Glossiphoniidae</taxon>
        <taxon>Helobdella</taxon>
    </lineage>
</organism>
<evidence type="ECO:0000259" key="14">
    <source>
        <dbReference type="PROSITE" id="PS50812"/>
    </source>
</evidence>
<feature type="compositionally biased region" description="Polar residues" evidence="12">
    <location>
        <begin position="213"/>
        <end position="223"/>
    </location>
</feature>
<evidence type="ECO:0000256" key="8">
    <source>
        <dbReference type="ARBA" id="ARBA00022771"/>
    </source>
</evidence>
<evidence type="ECO:0000256" key="4">
    <source>
        <dbReference type="ARBA" id="ARBA00022603"/>
    </source>
</evidence>
<dbReference type="CTD" id="20195259"/>
<dbReference type="GO" id="GO:0008270">
    <property type="term" value="F:zinc ion binding"/>
    <property type="evidence" value="ECO:0007669"/>
    <property type="project" value="UniProtKB-KW"/>
</dbReference>
<keyword evidence="9" id="KW-0862">Zinc</keyword>
<keyword evidence="10" id="KW-0539">Nucleus</keyword>
<comment type="subcellular location">
    <subcellularLocation>
        <location evidence="2">Chromosome</location>
    </subcellularLocation>
    <subcellularLocation>
        <location evidence="1">Nucleus</location>
    </subcellularLocation>
</comment>
<protein>
    <recommendedName>
        <fullName evidence="18">PWWP domain-containing protein</fullName>
    </recommendedName>
</protein>
<keyword evidence="17" id="KW-1185">Reference proteome</keyword>
<dbReference type="Gene3D" id="3.30.40.10">
    <property type="entry name" value="Zinc/RING finger domain, C3HC4 (zinc finger)"/>
    <property type="match status" value="1"/>
</dbReference>
<evidence type="ECO:0000256" key="1">
    <source>
        <dbReference type="ARBA" id="ARBA00004123"/>
    </source>
</evidence>
<dbReference type="GO" id="GO:0005694">
    <property type="term" value="C:chromosome"/>
    <property type="evidence" value="ECO:0007669"/>
    <property type="project" value="UniProtKB-SubCell"/>
</dbReference>
<dbReference type="GO" id="GO:0005634">
    <property type="term" value="C:nucleus"/>
    <property type="evidence" value="ECO:0007669"/>
    <property type="project" value="UniProtKB-SubCell"/>
</dbReference>
<dbReference type="EnsemblMetazoa" id="HelroT111384">
    <property type="protein sequence ID" value="HelroP111384"/>
    <property type="gene ID" value="HelroG111384"/>
</dbReference>
<dbReference type="EMBL" id="KB096411">
    <property type="protein sequence ID" value="ESO04922.1"/>
    <property type="molecule type" value="Genomic_DNA"/>
</dbReference>
<sequence>MADDEDLDFYECIRCSSAFHITGVCLASGSKYLAGQFVVCSRHFNPSPKTNPLHARFGVTWCFSCEKGGGNMLNCESCPAAYHSTCLNVAGADKKGSQQTTLTGLENWKCPDCSAGVHPLYGDIVWVKFGSYRWWPAQIYWPYEVPQNISDLPHDVGEFPVCFFGSRDYLWLNRKRVFPFKKGDKCCKDSSKRSGGKLFDKAIKEALALYNSMQSDPTQSYQQSSLLKNKRRSSKKKNNNK</sequence>
<dbReference type="Pfam" id="PF00628">
    <property type="entry name" value="PHD"/>
    <property type="match status" value="1"/>
</dbReference>
<dbReference type="InterPro" id="IPR019787">
    <property type="entry name" value="Znf_PHD-finger"/>
</dbReference>
<keyword evidence="6" id="KW-0949">S-adenosyl-L-methionine</keyword>
<evidence type="ECO:0000256" key="10">
    <source>
        <dbReference type="ARBA" id="ARBA00023242"/>
    </source>
</evidence>
<dbReference type="InterPro" id="IPR011011">
    <property type="entry name" value="Znf_FYVE_PHD"/>
</dbReference>